<evidence type="ECO:0000313" key="1">
    <source>
        <dbReference type="EMBL" id="MCP3733422.1"/>
    </source>
</evidence>
<sequence>MPVTKLNPLGVAGPRTIAPISSLSPGLEEAVAVTLPDTAVNANAVAVGAGRPQWAQYEMTAQGTGAQHVDLALLLADRHDAPAVVAPVADPADRGLVGAAVPSEGLWHDETPLHLDARPADSATVAPTELFAAPTSIVSALDAAPVVAVAAEAHAFAAVDLAAFRAADGAHLAPHELFVMPLHDMPPIDGTVPLLG</sequence>
<organism evidence="1 2">
    <name type="scientific">Sphingomonas liriopis</name>
    <dbReference type="NCBI Taxonomy" id="2949094"/>
    <lineage>
        <taxon>Bacteria</taxon>
        <taxon>Pseudomonadati</taxon>
        <taxon>Pseudomonadota</taxon>
        <taxon>Alphaproteobacteria</taxon>
        <taxon>Sphingomonadales</taxon>
        <taxon>Sphingomonadaceae</taxon>
        <taxon>Sphingomonas</taxon>
    </lineage>
</organism>
<gene>
    <name evidence="1" type="ORF">M9979_00795</name>
</gene>
<dbReference type="EMBL" id="JAMLDY010000001">
    <property type="protein sequence ID" value="MCP3733422.1"/>
    <property type="molecule type" value="Genomic_DNA"/>
</dbReference>
<accession>A0A9X2KP02</accession>
<proteinExistence type="predicted"/>
<comment type="caution">
    <text evidence="1">The sequence shown here is derived from an EMBL/GenBank/DDBJ whole genome shotgun (WGS) entry which is preliminary data.</text>
</comment>
<name>A0A9X2KP02_9SPHN</name>
<reference evidence="1" key="1">
    <citation type="submission" date="2022-05" db="EMBL/GenBank/DDBJ databases">
        <title>Sphingomonas sp. strain RP10 Genome sequencing and assembly.</title>
        <authorList>
            <person name="Kim I."/>
        </authorList>
    </citation>
    <scope>NUCLEOTIDE SEQUENCE</scope>
    <source>
        <strain evidence="1">RP10</strain>
    </source>
</reference>
<dbReference type="RefSeq" id="WP_254287415.1">
    <property type="nucleotide sequence ID" value="NZ_JAMLDY010000001.1"/>
</dbReference>
<keyword evidence="2" id="KW-1185">Reference proteome</keyword>
<protein>
    <submittedName>
        <fullName evidence="1">Uncharacterized protein</fullName>
    </submittedName>
</protein>
<dbReference type="Proteomes" id="UP001139486">
    <property type="component" value="Unassembled WGS sequence"/>
</dbReference>
<dbReference type="AlphaFoldDB" id="A0A9X2KP02"/>
<evidence type="ECO:0000313" key="2">
    <source>
        <dbReference type="Proteomes" id="UP001139486"/>
    </source>
</evidence>